<feature type="region of interest" description="Disordered" evidence="1">
    <location>
        <begin position="139"/>
        <end position="160"/>
    </location>
</feature>
<name>A0A9X3M679_9CORY</name>
<dbReference type="GeneID" id="301812965"/>
<dbReference type="InterPro" id="IPR029033">
    <property type="entry name" value="His_PPase_superfam"/>
</dbReference>
<dbReference type="AlphaFoldDB" id="A0A9X3M679"/>
<dbReference type="InterPro" id="IPR013078">
    <property type="entry name" value="His_Pase_superF_clade-1"/>
</dbReference>
<accession>A0A9X3M679</accession>
<dbReference type="SMART" id="SM00855">
    <property type="entry name" value="PGAM"/>
    <property type="match status" value="1"/>
</dbReference>
<dbReference type="CDD" id="cd07067">
    <property type="entry name" value="HP_PGM_like"/>
    <property type="match status" value="1"/>
</dbReference>
<protein>
    <submittedName>
        <fullName evidence="2">Histidine phosphatase family protein</fullName>
    </submittedName>
</protein>
<proteinExistence type="predicted"/>
<evidence type="ECO:0000256" key="1">
    <source>
        <dbReference type="SAM" id="MobiDB-lite"/>
    </source>
</evidence>
<keyword evidence="3" id="KW-1185">Reference proteome</keyword>
<evidence type="ECO:0000313" key="2">
    <source>
        <dbReference type="EMBL" id="MCZ9304964.1"/>
    </source>
</evidence>
<sequence>MGILYLVRHGQANSGGLHTDNVAEGEMEATYDQLTELGHEQARVTGRALAERIGSGSGSGSGSGRCSGERPIILSGPLGRQLSTAGEIHAEMVAAGLDPQPVETVEEWREFSSDAVLAPYFRAHPDELAQIRRAYAAARTGHASQGSGQGPEQGSGQVAGGMKEHNRLLGQAIDAALRQWRSTPGFASFAAQVRQGFSDATLLAAQHGSVVVVTSAGPISMCAAALIGADWTHMINNIFTSSVSVFSTRGAAASGPAAGAATDTASTDTAAETAGIDTAADTAGTDTAADTAAQLLSFNEHAHLDYPDLSGARRLRRYR</sequence>
<dbReference type="EMBL" id="JAKMUV010000004">
    <property type="protein sequence ID" value="MCZ9304964.1"/>
    <property type="molecule type" value="Genomic_DNA"/>
</dbReference>
<dbReference type="SUPFAM" id="SSF53254">
    <property type="entry name" value="Phosphoglycerate mutase-like"/>
    <property type="match status" value="1"/>
</dbReference>
<dbReference type="RefSeq" id="WP_269954859.1">
    <property type="nucleotide sequence ID" value="NZ_JAKMUV010000004.1"/>
</dbReference>
<dbReference type="Proteomes" id="UP001146505">
    <property type="component" value="Unassembled WGS sequence"/>
</dbReference>
<comment type="caution">
    <text evidence="2">The sequence shown here is derived from an EMBL/GenBank/DDBJ whole genome shotgun (WGS) entry which is preliminary data.</text>
</comment>
<evidence type="ECO:0000313" key="3">
    <source>
        <dbReference type="Proteomes" id="UP001146505"/>
    </source>
</evidence>
<gene>
    <name evidence="2" type="ORF">L8U58_05345</name>
</gene>
<feature type="compositionally biased region" description="Gly residues" evidence="1">
    <location>
        <begin position="147"/>
        <end position="159"/>
    </location>
</feature>
<reference evidence="2" key="1">
    <citation type="submission" date="2022-02" db="EMBL/GenBank/DDBJ databases">
        <title>Corynebacterium sp. from urogenital microbiome.</title>
        <authorList>
            <person name="Cappelli E.A."/>
            <person name="Ribeiro T.G."/>
            <person name="Peixe L."/>
        </authorList>
    </citation>
    <scope>NUCLEOTIDE SEQUENCE</scope>
    <source>
        <strain evidence="2">C9Ua_112</strain>
    </source>
</reference>
<organism evidence="2 3">
    <name type="scientific">Corynebacterium macclintockiae</name>
    <dbReference type="NCBI Taxonomy" id="2913501"/>
    <lineage>
        <taxon>Bacteria</taxon>
        <taxon>Bacillati</taxon>
        <taxon>Actinomycetota</taxon>
        <taxon>Actinomycetes</taxon>
        <taxon>Mycobacteriales</taxon>
        <taxon>Corynebacteriaceae</taxon>
        <taxon>Corynebacterium</taxon>
    </lineage>
</organism>
<dbReference type="Gene3D" id="3.40.50.1240">
    <property type="entry name" value="Phosphoglycerate mutase-like"/>
    <property type="match status" value="1"/>
</dbReference>